<dbReference type="InterPro" id="IPR036291">
    <property type="entry name" value="NAD(P)-bd_dom_sf"/>
</dbReference>
<dbReference type="Proteomes" id="UP001172681">
    <property type="component" value="Unassembled WGS sequence"/>
</dbReference>
<keyword evidence="2" id="KW-0521">NADP</keyword>
<dbReference type="EMBL" id="JAPDRN010000169">
    <property type="protein sequence ID" value="KAJ9616169.1"/>
    <property type="molecule type" value="Genomic_DNA"/>
</dbReference>
<evidence type="ECO:0000256" key="1">
    <source>
        <dbReference type="ARBA" id="ARBA00006484"/>
    </source>
</evidence>
<dbReference type="Gene3D" id="3.40.50.720">
    <property type="entry name" value="NAD(P)-binding Rossmann-like Domain"/>
    <property type="match status" value="1"/>
</dbReference>
<comment type="caution">
    <text evidence="4">The sequence shown here is derived from an EMBL/GenBank/DDBJ whole genome shotgun (WGS) entry which is preliminary data.</text>
</comment>
<dbReference type="PANTHER" id="PTHR43180">
    <property type="entry name" value="3-OXOACYL-(ACYL-CARRIER-PROTEIN) REDUCTASE (AFU_ORTHOLOGUE AFUA_6G11210)"/>
    <property type="match status" value="1"/>
</dbReference>
<dbReference type="GO" id="GO:0016491">
    <property type="term" value="F:oxidoreductase activity"/>
    <property type="evidence" value="ECO:0007669"/>
    <property type="project" value="UniProtKB-KW"/>
</dbReference>
<protein>
    <submittedName>
        <fullName evidence="4">Uncharacterized protein</fullName>
    </submittedName>
</protein>
<organism evidence="4 5">
    <name type="scientific">Knufia peltigerae</name>
    <dbReference type="NCBI Taxonomy" id="1002370"/>
    <lineage>
        <taxon>Eukaryota</taxon>
        <taxon>Fungi</taxon>
        <taxon>Dikarya</taxon>
        <taxon>Ascomycota</taxon>
        <taxon>Pezizomycotina</taxon>
        <taxon>Eurotiomycetes</taxon>
        <taxon>Chaetothyriomycetidae</taxon>
        <taxon>Chaetothyriales</taxon>
        <taxon>Trichomeriaceae</taxon>
        <taxon>Knufia</taxon>
    </lineage>
</organism>
<dbReference type="InterPro" id="IPR020904">
    <property type="entry name" value="Sc_DH/Rdtase_CS"/>
</dbReference>
<evidence type="ECO:0000256" key="2">
    <source>
        <dbReference type="ARBA" id="ARBA00022857"/>
    </source>
</evidence>
<dbReference type="PRINTS" id="PR00081">
    <property type="entry name" value="GDHRDH"/>
</dbReference>
<evidence type="ECO:0000313" key="4">
    <source>
        <dbReference type="EMBL" id="KAJ9616169.1"/>
    </source>
</evidence>
<dbReference type="PROSITE" id="PS00061">
    <property type="entry name" value="ADH_SHORT"/>
    <property type="match status" value="1"/>
</dbReference>
<reference evidence="4" key="1">
    <citation type="submission" date="2022-10" db="EMBL/GenBank/DDBJ databases">
        <title>Culturing micro-colonial fungi from biological soil crusts in the Mojave desert and describing Neophaeococcomyces mojavensis, and introducing the new genera and species Taxawa tesnikishii.</title>
        <authorList>
            <person name="Kurbessoian T."/>
            <person name="Stajich J.E."/>
        </authorList>
    </citation>
    <scope>NUCLEOTIDE SEQUENCE</scope>
    <source>
        <strain evidence="4">TK_35</strain>
    </source>
</reference>
<dbReference type="SUPFAM" id="SSF51735">
    <property type="entry name" value="NAD(P)-binding Rossmann-fold domains"/>
    <property type="match status" value="1"/>
</dbReference>
<dbReference type="InterPro" id="IPR002347">
    <property type="entry name" value="SDR_fam"/>
</dbReference>
<sequence>MKTAIITGASSGIGLALTRHLLTLKSPRWRVIMAARHPPHEALDIDPVRTLFVPTDVSSWTDMTALFETAWAWTEIATDSATESNRIDFIAANAGTDDKESIYAPMNLDVGPEKPDLTCVEVNFLSVFYALKLFVYYARKTRASMIDASDFNPKMVITGSCVGQYPFVVAPQYCAAKHGVVGLTRSVGRKLLDDDNVAVNCVMPGFVPTGLASPELLAAWPREHQTSMDAVIRAFMELIDDKGLVKQDGLSNGTSGVIKTAHTVEVVGHDLFYRTEVESANESMAFLRAQAEPGGLWQSMYRE</sequence>
<gene>
    <name evidence="4" type="ORF">H2204_014013</name>
</gene>
<name>A0AA38XNG5_9EURO</name>
<keyword evidence="3" id="KW-0560">Oxidoreductase</keyword>
<evidence type="ECO:0000313" key="5">
    <source>
        <dbReference type="Proteomes" id="UP001172681"/>
    </source>
</evidence>
<evidence type="ECO:0000256" key="3">
    <source>
        <dbReference type="ARBA" id="ARBA00023002"/>
    </source>
</evidence>
<accession>A0AA38XNG5</accession>
<proteinExistence type="inferred from homology"/>
<dbReference type="Pfam" id="PF00106">
    <property type="entry name" value="adh_short"/>
    <property type="match status" value="1"/>
</dbReference>
<dbReference type="AlphaFoldDB" id="A0AA38XNG5"/>
<dbReference type="PANTHER" id="PTHR43180:SF33">
    <property type="entry name" value="15-HYDROXYPROSTAGLANDIN DEHYDROGENASE [NAD(+)]-LIKE"/>
    <property type="match status" value="1"/>
</dbReference>
<comment type="similarity">
    <text evidence="1">Belongs to the short-chain dehydrogenases/reductases (SDR) family.</text>
</comment>
<keyword evidence="5" id="KW-1185">Reference proteome</keyword>